<name>A0A2G2V9S3_CAPBA</name>
<dbReference type="EMBL" id="MLFT02000084">
    <property type="protein sequence ID" value="PHT29716.1"/>
    <property type="molecule type" value="Genomic_DNA"/>
</dbReference>
<reference evidence="3" key="2">
    <citation type="journal article" date="2017" name="J. Anim. Genet.">
        <title>Multiple reference genome sequences of hot pepper reveal the massive evolution of plant disease resistance genes by retroduplication.</title>
        <authorList>
            <person name="Kim S."/>
            <person name="Park J."/>
            <person name="Yeom S.-I."/>
            <person name="Kim Y.-M."/>
            <person name="Seo E."/>
            <person name="Kim K.-T."/>
            <person name="Kim M.-S."/>
            <person name="Lee J.M."/>
            <person name="Cheong K."/>
            <person name="Shin H.-S."/>
            <person name="Kim S.-B."/>
            <person name="Han K."/>
            <person name="Lee J."/>
            <person name="Park M."/>
            <person name="Lee H.-A."/>
            <person name="Lee H.-Y."/>
            <person name="Lee Y."/>
            <person name="Oh S."/>
            <person name="Lee J.H."/>
            <person name="Choi E."/>
            <person name="Choi E."/>
            <person name="Lee S.E."/>
            <person name="Jeon J."/>
            <person name="Kim H."/>
            <person name="Choi G."/>
            <person name="Song H."/>
            <person name="Lee J."/>
            <person name="Lee S.-C."/>
            <person name="Kwon J.-K."/>
            <person name="Lee H.-Y."/>
            <person name="Koo N."/>
            <person name="Hong Y."/>
            <person name="Kim R.W."/>
            <person name="Kang W.-H."/>
            <person name="Huh J.H."/>
            <person name="Kang B.-C."/>
            <person name="Yang T.-J."/>
            <person name="Lee Y.-H."/>
            <person name="Bennetzen J.L."/>
            <person name="Choi D."/>
        </authorList>
    </citation>
    <scope>NUCLEOTIDE SEQUENCE [LARGE SCALE GENOMIC DNA]</scope>
    <source>
        <strain evidence="3">cv. PBC81</strain>
    </source>
</reference>
<keyword evidence="1" id="KW-0812">Transmembrane</keyword>
<comment type="caution">
    <text evidence="2">The sequence shown here is derived from an EMBL/GenBank/DDBJ whole genome shotgun (WGS) entry which is preliminary data.</text>
</comment>
<keyword evidence="1" id="KW-0472">Membrane</keyword>
<accession>A0A2G2V9S3</accession>
<dbReference type="Proteomes" id="UP000224567">
    <property type="component" value="Unassembled WGS sequence"/>
</dbReference>
<proteinExistence type="predicted"/>
<organism evidence="2 3">
    <name type="scientific">Capsicum baccatum</name>
    <name type="common">Peruvian pepper</name>
    <dbReference type="NCBI Taxonomy" id="33114"/>
    <lineage>
        <taxon>Eukaryota</taxon>
        <taxon>Viridiplantae</taxon>
        <taxon>Streptophyta</taxon>
        <taxon>Embryophyta</taxon>
        <taxon>Tracheophyta</taxon>
        <taxon>Spermatophyta</taxon>
        <taxon>Magnoliopsida</taxon>
        <taxon>eudicotyledons</taxon>
        <taxon>Gunneridae</taxon>
        <taxon>Pentapetalae</taxon>
        <taxon>asterids</taxon>
        <taxon>lamiids</taxon>
        <taxon>Solanales</taxon>
        <taxon>Solanaceae</taxon>
        <taxon>Solanoideae</taxon>
        <taxon>Capsiceae</taxon>
        <taxon>Capsicum</taxon>
    </lineage>
</organism>
<protein>
    <submittedName>
        <fullName evidence="2">Uncharacterized protein</fullName>
    </submittedName>
</protein>
<dbReference type="AlphaFoldDB" id="A0A2G2V9S3"/>
<keyword evidence="3" id="KW-1185">Reference proteome</keyword>
<evidence type="ECO:0000313" key="3">
    <source>
        <dbReference type="Proteomes" id="UP000224567"/>
    </source>
</evidence>
<sequence length="228" mass="25730">MTDMSELVSSEVGCLIVIDGDIKLKLRATTYIDIVEHCLYLVIFFLSVYVAQTLQKYQWVCVGFSKRMLIGAKRTRLHGESDDWKKFPIPPGFESPMSFTLQKVKNNEKAHKSAAVGESEQDPSQASSTSTIISIGKLKSSIRCWPWILDDHVDHIEEDSGCETDKKNTMASAIVVVTELPITGRRSLISVELVEKEDEVSNLMILRYRNATELELVVPHSIYHGHYP</sequence>
<feature type="transmembrane region" description="Helical" evidence="1">
    <location>
        <begin position="31"/>
        <end position="51"/>
    </location>
</feature>
<keyword evidence="1" id="KW-1133">Transmembrane helix</keyword>
<gene>
    <name evidence="2" type="ORF">CQW23_30692</name>
</gene>
<reference evidence="2 3" key="1">
    <citation type="journal article" date="2017" name="Genome Biol.">
        <title>New reference genome sequences of hot pepper reveal the massive evolution of plant disease-resistance genes by retroduplication.</title>
        <authorList>
            <person name="Kim S."/>
            <person name="Park J."/>
            <person name="Yeom S.I."/>
            <person name="Kim Y.M."/>
            <person name="Seo E."/>
            <person name="Kim K.T."/>
            <person name="Kim M.S."/>
            <person name="Lee J.M."/>
            <person name="Cheong K."/>
            <person name="Shin H.S."/>
            <person name="Kim S.B."/>
            <person name="Han K."/>
            <person name="Lee J."/>
            <person name="Park M."/>
            <person name="Lee H.A."/>
            <person name="Lee H.Y."/>
            <person name="Lee Y."/>
            <person name="Oh S."/>
            <person name="Lee J.H."/>
            <person name="Choi E."/>
            <person name="Choi E."/>
            <person name="Lee S.E."/>
            <person name="Jeon J."/>
            <person name="Kim H."/>
            <person name="Choi G."/>
            <person name="Song H."/>
            <person name="Lee J."/>
            <person name="Lee S.C."/>
            <person name="Kwon J.K."/>
            <person name="Lee H.Y."/>
            <person name="Koo N."/>
            <person name="Hong Y."/>
            <person name="Kim R.W."/>
            <person name="Kang W.H."/>
            <person name="Huh J.H."/>
            <person name="Kang B.C."/>
            <person name="Yang T.J."/>
            <person name="Lee Y.H."/>
            <person name="Bennetzen J.L."/>
            <person name="Choi D."/>
        </authorList>
    </citation>
    <scope>NUCLEOTIDE SEQUENCE [LARGE SCALE GENOMIC DNA]</scope>
    <source>
        <strain evidence="3">cv. PBC81</strain>
    </source>
</reference>
<evidence type="ECO:0000256" key="1">
    <source>
        <dbReference type="SAM" id="Phobius"/>
    </source>
</evidence>
<dbReference type="OrthoDB" id="1317835at2759"/>
<evidence type="ECO:0000313" key="2">
    <source>
        <dbReference type="EMBL" id="PHT29716.1"/>
    </source>
</evidence>